<dbReference type="InterPro" id="IPR015813">
    <property type="entry name" value="Pyrv/PenolPyrv_kinase-like_dom"/>
</dbReference>
<dbReference type="PANTHER" id="PTHR42905">
    <property type="entry name" value="PHOSPHOENOLPYRUVATE CARBOXYLASE"/>
    <property type="match status" value="1"/>
</dbReference>
<protein>
    <submittedName>
        <fullName evidence="1">2-methylisocitrate lyase-like PEP mutase family enzyme</fullName>
    </submittedName>
</protein>
<evidence type="ECO:0000313" key="2">
    <source>
        <dbReference type="Proteomes" id="UP000248021"/>
    </source>
</evidence>
<dbReference type="InterPro" id="IPR039556">
    <property type="entry name" value="ICL/PEPM"/>
</dbReference>
<dbReference type="Gene3D" id="6.10.250.2750">
    <property type="match status" value="1"/>
</dbReference>
<dbReference type="Proteomes" id="UP000248021">
    <property type="component" value="Unassembled WGS sequence"/>
</dbReference>
<dbReference type="SUPFAM" id="SSF51621">
    <property type="entry name" value="Phosphoenolpyruvate/pyruvate domain"/>
    <property type="match status" value="1"/>
</dbReference>
<evidence type="ECO:0000313" key="1">
    <source>
        <dbReference type="EMBL" id="PXW54520.1"/>
    </source>
</evidence>
<dbReference type="AlphaFoldDB" id="A0A2V3TXJ5"/>
<comment type="caution">
    <text evidence="1">The sequence shown here is derived from an EMBL/GenBank/DDBJ whole genome shotgun (WGS) entry which is preliminary data.</text>
</comment>
<dbReference type="CDD" id="cd00377">
    <property type="entry name" value="ICL_PEPM"/>
    <property type="match status" value="1"/>
</dbReference>
<organism evidence="1 2">
    <name type="scientific">Chelatococcus asaccharovorans</name>
    <dbReference type="NCBI Taxonomy" id="28210"/>
    <lineage>
        <taxon>Bacteria</taxon>
        <taxon>Pseudomonadati</taxon>
        <taxon>Pseudomonadota</taxon>
        <taxon>Alphaproteobacteria</taxon>
        <taxon>Hyphomicrobiales</taxon>
        <taxon>Chelatococcaceae</taxon>
        <taxon>Chelatococcus</taxon>
    </lineage>
</organism>
<dbReference type="EMBL" id="QJJK01000011">
    <property type="protein sequence ID" value="PXW54520.1"/>
    <property type="molecule type" value="Genomic_DNA"/>
</dbReference>
<dbReference type="Gene3D" id="3.20.20.60">
    <property type="entry name" value="Phosphoenolpyruvate-binding domains"/>
    <property type="match status" value="1"/>
</dbReference>
<dbReference type="OrthoDB" id="9785398at2"/>
<proteinExistence type="predicted"/>
<dbReference type="InterPro" id="IPR040442">
    <property type="entry name" value="Pyrv_kinase-like_dom_sf"/>
</dbReference>
<keyword evidence="2" id="KW-1185">Reference proteome</keyword>
<reference evidence="1 2" key="1">
    <citation type="submission" date="2018-05" db="EMBL/GenBank/DDBJ databases">
        <title>Genomic Encyclopedia of Type Strains, Phase IV (KMG-IV): sequencing the most valuable type-strain genomes for metagenomic binning, comparative biology and taxonomic classification.</title>
        <authorList>
            <person name="Goeker M."/>
        </authorList>
    </citation>
    <scope>NUCLEOTIDE SEQUENCE [LARGE SCALE GENOMIC DNA]</scope>
    <source>
        <strain evidence="1 2">DSM 6462</strain>
    </source>
</reference>
<dbReference type="Pfam" id="PF13714">
    <property type="entry name" value="PEP_mutase"/>
    <property type="match status" value="1"/>
</dbReference>
<dbReference type="GO" id="GO:0016829">
    <property type="term" value="F:lyase activity"/>
    <property type="evidence" value="ECO:0007669"/>
    <property type="project" value="UniProtKB-KW"/>
</dbReference>
<accession>A0A2V3TXJ5</accession>
<dbReference type="RefSeq" id="WP_110376992.1">
    <property type="nucleotide sequence ID" value="NZ_CAKNFM010000006.1"/>
</dbReference>
<gene>
    <name evidence="1" type="ORF">C7450_11151</name>
</gene>
<keyword evidence="1" id="KW-0456">Lyase</keyword>
<sequence length="284" mass="30684">MTTTVQQRRRALRKLHEASSIFVMPHPWDIGTARYLQHLGFKALSTTSAGIAFSQGFPDTEWAVPRDMMLDHIREIVDATHLPVSADFEAGYAHEPEGVASNVRLCMATGVAGLTLEDLTNDANRRLYPIELAAERIAAARAAIDDVAAGAVLTAATDSLQVGEGSFDDALRRLVAYAEAGADCLYAQGLLSREQISALVKAVAPKSLQILVPSHAPFTMKALEELGVRCISGGSGLCRVAWGSFMQSARKLSQGSLEIYDAAVPFPEINGFFRQDLAKGRRKL</sequence>
<name>A0A2V3TXJ5_9HYPH</name>
<dbReference type="PANTHER" id="PTHR42905:SF16">
    <property type="entry name" value="CARBOXYPHOSPHONOENOLPYRUVATE PHOSPHONOMUTASE-LIKE PROTEIN (AFU_ORTHOLOGUE AFUA_5G07230)"/>
    <property type="match status" value="1"/>
</dbReference>